<evidence type="ECO:0000256" key="6">
    <source>
        <dbReference type="ARBA" id="ARBA00023284"/>
    </source>
</evidence>
<dbReference type="Proteomes" id="UP000799421">
    <property type="component" value="Unassembled WGS sequence"/>
</dbReference>
<feature type="compositionally biased region" description="Basic and acidic residues" evidence="7">
    <location>
        <begin position="250"/>
        <end position="283"/>
    </location>
</feature>
<dbReference type="PANTHER" id="PTHR45815:SF3">
    <property type="entry name" value="PROTEIN DISULFIDE-ISOMERASE A6"/>
    <property type="match status" value="1"/>
</dbReference>
<dbReference type="Pfam" id="PF00085">
    <property type="entry name" value="Thioredoxin"/>
    <property type="match status" value="1"/>
</dbReference>
<dbReference type="GO" id="GO:0003756">
    <property type="term" value="F:protein disulfide isomerase activity"/>
    <property type="evidence" value="ECO:0007669"/>
    <property type="project" value="UniProtKB-EC"/>
</dbReference>
<dbReference type="OrthoDB" id="10264505at2759"/>
<dbReference type="InterPro" id="IPR013766">
    <property type="entry name" value="Thioredoxin_domain"/>
</dbReference>
<dbReference type="InterPro" id="IPR057305">
    <property type="entry name" value="Thioredox_PDIA6_C"/>
</dbReference>
<dbReference type="EC" id="5.3.4.1" evidence="3"/>
<feature type="signal peptide" evidence="8">
    <location>
        <begin position="1"/>
        <end position="23"/>
    </location>
</feature>
<keyword evidence="6" id="KW-0676">Redox-active center</keyword>
<feature type="chain" id="PRO_5025612471" description="protein disulfide-isomerase" evidence="8">
    <location>
        <begin position="24"/>
        <end position="494"/>
    </location>
</feature>
<evidence type="ECO:0000256" key="4">
    <source>
        <dbReference type="ARBA" id="ARBA00023157"/>
    </source>
</evidence>
<evidence type="ECO:0000256" key="7">
    <source>
        <dbReference type="SAM" id="MobiDB-lite"/>
    </source>
</evidence>
<keyword evidence="5" id="KW-0413">Isomerase</keyword>
<protein>
    <recommendedName>
        <fullName evidence="3">protein disulfide-isomerase</fullName>
        <ecNumber evidence="3">5.3.4.1</ecNumber>
    </recommendedName>
</protein>
<dbReference type="Pfam" id="PF24541">
    <property type="entry name" value="Thioredox_PDIA6_C"/>
    <property type="match status" value="1"/>
</dbReference>
<feature type="region of interest" description="Disordered" evidence="7">
    <location>
        <begin position="236"/>
        <end position="289"/>
    </location>
</feature>
<organism evidence="10 11">
    <name type="scientific">Piedraia hortae CBS 480.64</name>
    <dbReference type="NCBI Taxonomy" id="1314780"/>
    <lineage>
        <taxon>Eukaryota</taxon>
        <taxon>Fungi</taxon>
        <taxon>Dikarya</taxon>
        <taxon>Ascomycota</taxon>
        <taxon>Pezizomycotina</taxon>
        <taxon>Dothideomycetes</taxon>
        <taxon>Dothideomycetidae</taxon>
        <taxon>Capnodiales</taxon>
        <taxon>Piedraiaceae</taxon>
        <taxon>Piedraia</taxon>
    </lineage>
</organism>
<dbReference type="EMBL" id="MU006004">
    <property type="protein sequence ID" value="KAF2858718.1"/>
    <property type="molecule type" value="Genomic_DNA"/>
</dbReference>
<feature type="region of interest" description="Disordered" evidence="7">
    <location>
        <begin position="424"/>
        <end position="469"/>
    </location>
</feature>
<feature type="compositionally biased region" description="Basic and acidic residues" evidence="7">
    <location>
        <begin position="432"/>
        <end position="462"/>
    </location>
</feature>
<dbReference type="SUPFAM" id="SSF52833">
    <property type="entry name" value="Thioredoxin-like"/>
    <property type="match status" value="2"/>
</dbReference>
<accession>A0A6A7BW53</accession>
<evidence type="ECO:0000256" key="2">
    <source>
        <dbReference type="ARBA" id="ARBA00004319"/>
    </source>
</evidence>
<comment type="catalytic activity">
    <reaction evidence="1">
        <text>Catalyzes the rearrangement of -S-S- bonds in proteins.</text>
        <dbReference type="EC" id="5.3.4.1"/>
    </reaction>
</comment>
<sequence length="494" mass="54545">MTPLTTLLLSLLSLLSLPPSTLALYPSNSPILQITPPTLPLLVSSNRTTLLEFYAPWCIHCRNLAPTLLTSAKHLSGLVNVAAINCDSETNKALCAEYNIRGFPTLKLIKPREGKRPQIGEYTGPRTVKGIVDSMVENIPDYVRSWEEGGAGTRAVVFSKKKGAMTKALAVDFKGKIEVMRVKEGDKKVVEEFGVETWPALVVVKGQERIWFEGEMDLPSMRDFLAGFERPNEDVFIGERVKQKSGKGGKKTEKSAGKKSDKRPTEKKPTEPAKQPPKDHPPSESEIDPIPSLQETLTLQQSCLNTARGLCILALLPTTPDLETITAIASLSTLAQRPYSPKIYQIPESNPQSGILRKKLELGEGRVVILATNGKRGWASVYPGETKMEGLKGWVEDLRLGEVVKRPLPGGMVVDEKMVPKQNVKPNYSKMGKGESEIDDSGMDRDRDRDRDSEMEKMRESIKGQLPEGVEFELEEIGEGEYERLAGGNGHDEL</sequence>
<keyword evidence="4" id="KW-1015">Disulfide bond</keyword>
<gene>
    <name evidence="10" type="ORF">K470DRAFT_250696</name>
</gene>
<dbReference type="InterPro" id="IPR036249">
    <property type="entry name" value="Thioredoxin-like_sf"/>
</dbReference>
<keyword evidence="8" id="KW-0732">Signal</keyword>
<evidence type="ECO:0000256" key="3">
    <source>
        <dbReference type="ARBA" id="ARBA00012723"/>
    </source>
</evidence>
<feature type="domain" description="Thioredoxin" evidence="9">
    <location>
        <begin position="11"/>
        <end position="141"/>
    </location>
</feature>
<dbReference type="PROSITE" id="PS51352">
    <property type="entry name" value="THIOREDOXIN_2"/>
    <property type="match status" value="1"/>
</dbReference>
<proteinExistence type="predicted"/>
<evidence type="ECO:0000256" key="8">
    <source>
        <dbReference type="SAM" id="SignalP"/>
    </source>
</evidence>
<keyword evidence="11" id="KW-1185">Reference proteome</keyword>
<evidence type="ECO:0000313" key="11">
    <source>
        <dbReference type="Proteomes" id="UP000799421"/>
    </source>
</evidence>
<comment type="subcellular location">
    <subcellularLocation>
        <location evidence="2">Endoplasmic reticulum lumen</location>
    </subcellularLocation>
</comment>
<evidence type="ECO:0000256" key="1">
    <source>
        <dbReference type="ARBA" id="ARBA00001182"/>
    </source>
</evidence>
<dbReference type="Gene3D" id="3.40.30.10">
    <property type="entry name" value="Glutaredoxin"/>
    <property type="match status" value="1"/>
</dbReference>
<evidence type="ECO:0000259" key="9">
    <source>
        <dbReference type="PROSITE" id="PS51352"/>
    </source>
</evidence>
<dbReference type="GO" id="GO:0015035">
    <property type="term" value="F:protein-disulfide reductase activity"/>
    <property type="evidence" value="ECO:0007669"/>
    <property type="project" value="TreeGrafter"/>
</dbReference>
<dbReference type="PRINTS" id="PR00421">
    <property type="entry name" value="THIOREDOXIN"/>
</dbReference>
<dbReference type="GO" id="GO:0034976">
    <property type="term" value="P:response to endoplasmic reticulum stress"/>
    <property type="evidence" value="ECO:0007669"/>
    <property type="project" value="TreeGrafter"/>
</dbReference>
<reference evidence="10" key="1">
    <citation type="journal article" date="2020" name="Stud. Mycol.">
        <title>101 Dothideomycetes genomes: a test case for predicting lifestyles and emergence of pathogens.</title>
        <authorList>
            <person name="Haridas S."/>
            <person name="Albert R."/>
            <person name="Binder M."/>
            <person name="Bloem J."/>
            <person name="Labutti K."/>
            <person name="Salamov A."/>
            <person name="Andreopoulos B."/>
            <person name="Baker S."/>
            <person name="Barry K."/>
            <person name="Bills G."/>
            <person name="Bluhm B."/>
            <person name="Cannon C."/>
            <person name="Castanera R."/>
            <person name="Culley D."/>
            <person name="Daum C."/>
            <person name="Ezra D."/>
            <person name="Gonzalez J."/>
            <person name="Henrissat B."/>
            <person name="Kuo A."/>
            <person name="Liang C."/>
            <person name="Lipzen A."/>
            <person name="Lutzoni F."/>
            <person name="Magnuson J."/>
            <person name="Mondo S."/>
            <person name="Nolan M."/>
            <person name="Ohm R."/>
            <person name="Pangilinan J."/>
            <person name="Park H.-J."/>
            <person name="Ramirez L."/>
            <person name="Alfaro M."/>
            <person name="Sun H."/>
            <person name="Tritt A."/>
            <person name="Yoshinaga Y."/>
            <person name="Zwiers L.-H."/>
            <person name="Turgeon B."/>
            <person name="Goodwin S."/>
            <person name="Spatafora J."/>
            <person name="Crous P."/>
            <person name="Grigoriev I."/>
        </authorList>
    </citation>
    <scope>NUCLEOTIDE SEQUENCE</scope>
    <source>
        <strain evidence="10">CBS 480.64</strain>
    </source>
</reference>
<dbReference type="GO" id="GO:0005788">
    <property type="term" value="C:endoplasmic reticulum lumen"/>
    <property type="evidence" value="ECO:0007669"/>
    <property type="project" value="UniProtKB-SubCell"/>
</dbReference>
<evidence type="ECO:0000313" key="10">
    <source>
        <dbReference type="EMBL" id="KAF2858718.1"/>
    </source>
</evidence>
<evidence type="ECO:0000256" key="5">
    <source>
        <dbReference type="ARBA" id="ARBA00023235"/>
    </source>
</evidence>
<name>A0A6A7BW53_9PEZI</name>
<dbReference type="AlphaFoldDB" id="A0A6A7BW53"/>
<dbReference type="PANTHER" id="PTHR45815">
    <property type="entry name" value="PROTEIN DISULFIDE-ISOMERASE A6"/>
    <property type="match status" value="1"/>
</dbReference>